<dbReference type="EMBL" id="AMQM01004421">
    <property type="status" value="NOT_ANNOTATED_CDS"/>
    <property type="molecule type" value="Genomic_DNA"/>
</dbReference>
<name>T1FN06_HELRO</name>
<evidence type="ECO:0000256" key="2">
    <source>
        <dbReference type="ARBA" id="ARBA00009457"/>
    </source>
</evidence>
<comment type="subcellular location">
    <subcellularLocation>
        <location evidence="1">Membrane</location>
        <topology evidence="1">Multi-pass membrane protein</topology>
    </subcellularLocation>
</comment>
<accession>T1FN06</accession>
<feature type="transmembrane region" description="Helical" evidence="8">
    <location>
        <begin position="322"/>
        <end position="346"/>
    </location>
</feature>
<dbReference type="EMBL" id="KB096551">
    <property type="protein sequence ID" value="ESO03959.1"/>
    <property type="molecule type" value="Genomic_DNA"/>
</dbReference>
<keyword evidence="3 8" id="KW-0812">Transmembrane</keyword>
<dbReference type="GO" id="GO:0005794">
    <property type="term" value="C:Golgi apparatus"/>
    <property type="evidence" value="ECO:0000318"/>
    <property type="project" value="GO_Central"/>
</dbReference>
<feature type="transmembrane region" description="Helical" evidence="8">
    <location>
        <begin position="32"/>
        <end position="58"/>
    </location>
</feature>
<evidence type="ECO:0000256" key="1">
    <source>
        <dbReference type="ARBA" id="ARBA00004141"/>
    </source>
</evidence>
<dbReference type="AlphaFoldDB" id="T1FN06"/>
<reference evidence="10" key="3">
    <citation type="submission" date="2015-06" db="UniProtKB">
        <authorList>
            <consortium name="EnsemblMetazoa"/>
        </authorList>
    </citation>
    <scope>IDENTIFICATION</scope>
</reference>
<evidence type="ECO:0000256" key="6">
    <source>
        <dbReference type="PIRNR" id="PIRNR015840"/>
    </source>
</evidence>
<dbReference type="InterPro" id="IPR005045">
    <property type="entry name" value="CDC50/LEM3_fam"/>
</dbReference>
<reference evidence="9 11" key="2">
    <citation type="journal article" date="2013" name="Nature">
        <title>Insights into bilaterian evolution from three spiralian genomes.</title>
        <authorList>
            <person name="Simakov O."/>
            <person name="Marletaz F."/>
            <person name="Cho S.J."/>
            <person name="Edsinger-Gonzales E."/>
            <person name="Havlak P."/>
            <person name="Hellsten U."/>
            <person name="Kuo D.H."/>
            <person name="Larsson T."/>
            <person name="Lv J."/>
            <person name="Arendt D."/>
            <person name="Savage R."/>
            <person name="Osoegawa K."/>
            <person name="de Jong P."/>
            <person name="Grimwood J."/>
            <person name="Chapman J.A."/>
            <person name="Shapiro H."/>
            <person name="Aerts A."/>
            <person name="Otillar R.P."/>
            <person name="Terry A.Y."/>
            <person name="Boore J.L."/>
            <person name="Grigoriev I.V."/>
            <person name="Lindberg D.R."/>
            <person name="Seaver E.C."/>
            <person name="Weisblat D.A."/>
            <person name="Putnam N.H."/>
            <person name="Rokhsar D.S."/>
        </authorList>
    </citation>
    <scope>NUCLEOTIDE SEQUENCE</scope>
</reference>
<dbReference type="GO" id="GO:0005783">
    <property type="term" value="C:endoplasmic reticulum"/>
    <property type="evidence" value="ECO:0000318"/>
    <property type="project" value="GO_Central"/>
</dbReference>
<feature type="region of interest" description="Disordered" evidence="7">
    <location>
        <begin position="211"/>
        <end position="244"/>
    </location>
</feature>
<evidence type="ECO:0000313" key="11">
    <source>
        <dbReference type="Proteomes" id="UP000015101"/>
    </source>
</evidence>
<dbReference type="GO" id="GO:0015247">
    <property type="term" value="F:aminophospholipid flippase activity"/>
    <property type="evidence" value="ECO:0000318"/>
    <property type="project" value="GO_Central"/>
</dbReference>
<evidence type="ECO:0000256" key="8">
    <source>
        <dbReference type="SAM" id="Phobius"/>
    </source>
</evidence>
<dbReference type="STRING" id="6412.T1FN06"/>
<protein>
    <submittedName>
        <fullName evidence="9 10">Uncharacterized protein</fullName>
    </submittedName>
</protein>
<dbReference type="Proteomes" id="UP000015101">
    <property type="component" value="Unassembled WGS sequence"/>
</dbReference>
<evidence type="ECO:0000313" key="9">
    <source>
        <dbReference type="EMBL" id="ESO03959.1"/>
    </source>
</evidence>
<keyword evidence="11" id="KW-1185">Reference proteome</keyword>
<reference evidence="11" key="1">
    <citation type="submission" date="2012-12" db="EMBL/GenBank/DDBJ databases">
        <authorList>
            <person name="Hellsten U."/>
            <person name="Grimwood J."/>
            <person name="Chapman J.A."/>
            <person name="Shapiro H."/>
            <person name="Aerts A."/>
            <person name="Otillar R.P."/>
            <person name="Terry A.Y."/>
            <person name="Boore J.L."/>
            <person name="Simakov O."/>
            <person name="Marletaz F."/>
            <person name="Cho S.-J."/>
            <person name="Edsinger-Gonzales E."/>
            <person name="Havlak P."/>
            <person name="Kuo D.-H."/>
            <person name="Larsson T."/>
            <person name="Lv J."/>
            <person name="Arendt D."/>
            <person name="Savage R."/>
            <person name="Osoegawa K."/>
            <person name="de Jong P."/>
            <person name="Lindberg D.R."/>
            <person name="Seaver E.C."/>
            <person name="Weisblat D.A."/>
            <person name="Putnam N.H."/>
            <person name="Grigoriev I.V."/>
            <person name="Rokhsar D.S."/>
        </authorList>
    </citation>
    <scope>NUCLEOTIDE SEQUENCE</scope>
</reference>
<organism evidence="10 11">
    <name type="scientific">Helobdella robusta</name>
    <name type="common">Californian leech</name>
    <dbReference type="NCBI Taxonomy" id="6412"/>
    <lineage>
        <taxon>Eukaryota</taxon>
        <taxon>Metazoa</taxon>
        <taxon>Spiralia</taxon>
        <taxon>Lophotrochozoa</taxon>
        <taxon>Annelida</taxon>
        <taxon>Clitellata</taxon>
        <taxon>Hirudinea</taxon>
        <taxon>Rhynchobdellida</taxon>
        <taxon>Glossiphoniidae</taxon>
        <taxon>Helobdella</taxon>
    </lineage>
</organism>
<evidence type="ECO:0000256" key="3">
    <source>
        <dbReference type="ARBA" id="ARBA00022692"/>
    </source>
</evidence>
<dbReference type="HOGENOM" id="CLU_025025_1_0_1"/>
<dbReference type="PANTHER" id="PTHR10926">
    <property type="entry name" value="CELL CYCLE CONTROL PROTEIN 50"/>
    <property type="match status" value="1"/>
</dbReference>
<dbReference type="PANTHER" id="PTHR10926:SF0">
    <property type="entry name" value="CDC50, ISOFORM A"/>
    <property type="match status" value="1"/>
</dbReference>
<dbReference type="PIRSF" id="PIRSF015840">
    <property type="entry name" value="DUF284_TM_euk"/>
    <property type="match status" value="1"/>
</dbReference>
<comment type="similarity">
    <text evidence="2 6">Belongs to the CDC50/LEM3 family.</text>
</comment>
<dbReference type="EnsemblMetazoa" id="HelroT185597">
    <property type="protein sequence ID" value="HelroP185597"/>
    <property type="gene ID" value="HelroG185597"/>
</dbReference>
<dbReference type="RefSeq" id="XP_009017895.1">
    <property type="nucleotide sequence ID" value="XM_009019647.1"/>
</dbReference>
<dbReference type="GO" id="GO:0005886">
    <property type="term" value="C:plasma membrane"/>
    <property type="evidence" value="ECO:0000318"/>
    <property type="project" value="GO_Central"/>
</dbReference>
<sequence>MLSSSARNVPVLTNRPQDTKFKQQKLPAWQPIITASTVLPLLFIAGIVFIPLGVALLVTSNNISELRIDYTDENCRSNEFPHETCQEVLRNKTGTTCNCLINFKLNTSFTGRVYLYYGLTNFHQNHRRYVKSRDDHQLLGIKLDFNSLSSDCDPYRGNGSSLQAYAPCGVIANSLFNDTFKLFFHNKSAIIPVGLLSTNIAWSTEKSSKYNNPQGFRENPAQAFNGTLRPPNWPKPVYQLDDTNPDNNGYENEDLMVWMRTAALPNFRKLYRRINHTEFFEGGLPAGNYTIEVGYSYPTWSFGGSKQIFITTTSWIGGKNPFLGIAYLVVGSICVILGFVFLLIHLKYDKSKNTLKFEHLSN</sequence>
<evidence type="ECO:0000256" key="4">
    <source>
        <dbReference type="ARBA" id="ARBA00022989"/>
    </source>
</evidence>
<dbReference type="CTD" id="20210205"/>
<dbReference type="eggNOG" id="KOG2952">
    <property type="taxonomic scope" value="Eukaryota"/>
</dbReference>
<proteinExistence type="inferred from homology"/>
<evidence type="ECO:0000256" key="7">
    <source>
        <dbReference type="SAM" id="MobiDB-lite"/>
    </source>
</evidence>
<dbReference type="GO" id="GO:0045332">
    <property type="term" value="P:phospholipid translocation"/>
    <property type="evidence" value="ECO:0000318"/>
    <property type="project" value="GO_Central"/>
</dbReference>
<dbReference type="KEGG" id="hro:HELRODRAFT_185597"/>
<dbReference type="OrthoDB" id="340608at2759"/>
<dbReference type="GeneID" id="20210205"/>
<dbReference type="OMA" id="TWNNDQP"/>
<dbReference type="InParanoid" id="T1FN06"/>
<dbReference type="Pfam" id="PF03381">
    <property type="entry name" value="CDC50"/>
    <property type="match status" value="1"/>
</dbReference>
<evidence type="ECO:0000256" key="5">
    <source>
        <dbReference type="ARBA" id="ARBA00023136"/>
    </source>
</evidence>
<dbReference type="FunCoup" id="T1FN06">
    <property type="interactions" value="1277"/>
</dbReference>
<keyword evidence="4 8" id="KW-1133">Transmembrane helix</keyword>
<keyword evidence="5 6" id="KW-0472">Membrane</keyword>
<evidence type="ECO:0000313" key="10">
    <source>
        <dbReference type="EnsemblMetazoa" id="HelroP185597"/>
    </source>
</evidence>
<gene>
    <name evidence="10" type="primary">20210205</name>
    <name evidence="9" type="ORF">HELRODRAFT_185597</name>
</gene>